<dbReference type="Proteomes" id="UP000726136">
    <property type="component" value="Unassembled WGS sequence"/>
</dbReference>
<comment type="caution">
    <text evidence="1">The sequence shown here is derived from an EMBL/GenBank/DDBJ whole genome shotgun (WGS) entry which is preliminary data.</text>
</comment>
<proteinExistence type="predicted"/>
<evidence type="ECO:0000313" key="1">
    <source>
        <dbReference type="EMBL" id="MBF4376725.1"/>
    </source>
</evidence>
<sequence length="117" mass="13273">MSKRENIRLDMEALERKVQKHAKKRSTRSQAMSKQYQRVRDSLIGDDDGFWHRPEVSPFHTITGRDQVLGHSLVQLSKNAWSDIISPPTGSVYALLDYEQQEPMIAASLSGCQSLMG</sequence>
<accession>A0ABR9ZE49</accession>
<keyword evidence="2" id="KW-1185">Reference proteome</keyword>
<dbReference type="SUPFAM" id="SSF56672">
    <property type="entry name" value="DNA/RNA polymerases"/>
    <property type="match status" value="1"/>
</dbReference>
<organism evidence="1 2">
    <name type="scientific">Vibrio anguillarum</name>
    <name type="common">Listonella anguillarum</name>
    <dbReference type="NCBI Taxonomy" id="55601"/>
    <lineage>
        <taxon>Bacteria</taxon>
        <taxon>Pseudomonadati</taxon>
        <taxon>Pseudomonadota</taxon>
        <taxon>Gammaproteobacteria</taxon>
        <taxon>Vibrionales</taxon>
        <taxon>Vibrionaceae</taxon>
        <taxon>Vibrio</taxon>
    </lineage>
</organism>
<evidence type="ECO:0000313" key="2">
    <source>
        <dbReference type="Proteomes" id="UP000726136"/>
    </source>
</evidence>
<protein>
    <submittedName>
        <fullName evidence="1">DNA polymerase I</fullName>
    </submittedName>
</protein>
<dbReference type="InterPro" id="IPR043502">
    <property type="entry name" value="DNA/RNA_pol_sf"/>
</dbReference>
<dbReference type="EMBL" id="RDPI01001053">
    <property type="protein sequence ID" value="MBF4376725.1"/>
    <property type="molecule type" value="Genomic_DNA"/>
</dbReference>
<reference evidence="1 2" key="1">
    <citation type="journal article" date="2021" name="PeerJ">
        <title>Analysis of 44 Vibrio anguillarum genomes reveals high genetic diversity.</title>
        <authorList>
            <person name="Hansen M.J."/>
            <person name="Dalsgaard I."/>
        </authorList>
    </citation>
    <scope>NUCLEOTIDE SEQUENCE [LARGE SCALE GENOMIC DNA]</scope>
    <source>
        <strain evidence="1 2">040915-1/1B</strain>
    </source>
</reference>
<gene>
    <name evidence="1" type="ORF">EAY46_27480</name>
</gene>
<name>A0ABR9ZE49_VIBAN</name>
<feature type="non-terminal residue" evidence="1">
    <location>
        <position position="117"/>
    </location>
</feature>